<feature type="compositionally biased region" description="Basic residues" evidence="1">
    <location>
        <begin position="52"/>
        <end position="64"/>
    </location>
</feature>
<keyword evidence="2" id="KW-0418">Kinase</keyword>
<evidence type="ECO:0000313" key="2">
    <source>
        <dbReference type="EMBL" id="KAK7233341.1"/>
    </source>
</evidence>
<dbReference type="Proteomes" id="UP001363151">
    <property type="component" value="Unassembled WGS sequence"/>
</dbReference>
<feature type="region of interest" description="Disordered" evidence="1">
    <location>
        <begin position="38"/>
        <end position="99"/>
    </location>
</feature>
<organism evidence="2 3">
    <name type="scientific">Aureococcus anophagefferens</name>
    <name type="common">Harmful bloom alga</name>
    <dbReference type="NCBI Taxonomy" id="44056"/>
    <lineage>
        <taxon>Eukaryota</taxon>
        <taxon>Sar</taxon>
        <taxon>Stramenopiles</taxon>
        <taxon>Ochrophyta</taxon>
        <taxon>Pelagophyceae</taxon>
        <taxon>Pelagomonadales</taxon>
        <taxon>Pelagomonadaceae</taxon>
        <taxon>Aureococcus</taxon>
    </lineage>
</organism>
<reference evidence="2 3" key="1">
    <citation type="submission" date="2024-03" db="EMBL/GenBank/DDBJ databases">
        <title>Aureococcus anophagefferens CCMP1851 and Kratosvirus quantuckense: Draft genome of a second virus-susceptible host strain in the model system.</title>
        <authorList>
            <person name="Chase E."/>
            <person name="Truchon A.R."/>
            <person name="Schepens W."/>
            <person name="Wilhelm S.W."/>
        </authorList>
    </citation>
    <scope>NUCLEOTIDE SEQUENCE [LARGE SCALE GENOMIC DNA]</scope>
    <source>
        <strain evidence="2 3">CCMP1851</strain>
    </source>
</reference>
<keyword evidence="2" id="KW-0808">Transferase</keyword>
<evidence type="ECO:0000256" key="1">
    <source>
        <dbReference type="SAM" id="MobiDB-lite"/>
    </source>
</evidence>
<name>A0ABR1FM78_AURAN</name>
<evidence type="ECO:0000313" key="3">
    <source>
        <dbReference type="Proteomes" id="UP001363151"/>
    </source>
</evidence>
<sequence>MPAIAPAVKSQYEIERDERIKRNEAFLVSLGLGKDGAAKLKAPKKASAPRTPRAKKVRGPRRTSSRLSGGAAPVERLSYDESHFDETPRPKKRARRGPKAVDYMTDAERAMLGEFDMDAFEEFLTDEHPISEDNRRQVMRQAEKLVSGQGVRYDSPTYGWDEGVVFRKGEPVTMSSDIIQVIADARDFEDEHGRDHGNGWLLNHPLRKLLIFQTHVARGEAAEAA</sequence>
<dbReference type="GO" id="GO:0016301">
    <property type="term" value="F:kinase activity"/>
    <property type="evidence" value="ECO:0007669"/>
    <property type="project" value="UniProtKB-KW"/>
</dbReference>
<protein>
    <submittedName>
        <fullName evidence="2">Protein serine/threonine kinase</fullName>
    </submittedName>
</protein>
<comment type="caution">
    <text evidence="2">The sequence shown here is derived from an EMBL/GenBank/DDBJ whole genome shotgun (WGS) entry which is preliminary data.</text>
</comment>
<keyword evidence="3" id="KW-1185">Reference proteome</keyword>
<feature type="compositionally biased region" description="Basic and acidic residues" evidence="1">
    <location>
        <begin position="77"/>
        <end position="89"/>
    </location>
</feature>
<proteinExistence type="predicted"/>
<accession>A0ABR1FM78</accession>
<gene>
    <name evidence="2" type="ORF">SO694_00108032</name>
</gene>
<dbReference type="EMBL" id="JBBJCI010000361">
    <property type="protein sequence ID" value="KAK7233341.1"/>
    <property type="molecule type" value="Genomic_DNA"/>
</dbReference>